<gene>
    <name evidence="3" type="primary">ccoS</name>
    <name evidence="3" type="ORF">GS398_15710</name>
</gene>
<dbReference type="PANTHER" id="PTHR41532:SF1">
    <property type="entry name" value="FIXS PROTEIN"/>
    <property type="match status" value="1"/>
</dbReference>
<comment type="caution">
    <text evidence="3">The sequence shown here is derived from an EMBL/GenBank/DDBJ whole genome shotgun (WGS) entry which is preliminary data.</text>
</comment>
<keyword evidence="2" id="KW-0472">Membrane</keyword>
<evidence type="ECO:0000313" key="3">
    <source>
        <dbReference type="EMBL" id="MXV16748.1"/>
    </source>
</evidence>
<feature type="region of interest" description="Disordered" evidence="1">
    <location>
        <begin position="50"/>
        <end position="80"/>
    </location>
</feature>
<proteinExistence type="predicted"/>
<evidence type="ECO:0000256" key="2">
    <source>
        <dbReference type="SAM" id="Phobius"/>
    </source>
</evidence>
<protein>
    <submittedName>
        <fullName evidence="3">Cbb3-type cytochrome oxidase assembly protein CcoS</fullName>
    </submittedName>
</protein>
<dbReference type="AlphaFoldDB" id="A0A7K1Y0Y6"/>
<feature type="transmembrane region" description="Helical" evidence="2">
    <location>
        <begin position="6"/>
        <end position="25"/>
    </location>
</feature>
<dbReference type="Proteomes" id="UP000451233">
    <property type="component" value="Unassembled WGS sequence"/>
</dbReference>
<dbReference type="PANTHER" id="PTHR41532">
    <property type="entry name" value="FIXS PROTEIN"/>
    <property type="match status" value="1"/>
</dbReference>
<evidence type="ECO:0000256" key="1">
    <source>
        <dbReference type="SAM" id="MobiDB-lite"/>
    </source>
</evidence>
<dbReference type="Pfam" id="PF03597">
    <property type="entry name" value="FixS"/>
    <property type="match status" value="1"/>
</dbReference>
<name>A0A7K1Y0Y6_9SPHI</name>
<keyword evidence="4" id="KW-1185">Reference proteome</keyword>
<dbReference type="EMBL" id="WVHS01000003">
    <property type="protein sequence ID" value="MXV16748.1"/>
    <property type="molecule type" value="Genomic_DNA"/>
</dbReference>
<organism evidence="3 4">
    <name type="scientific">Hufsiella ginkgonis</name>
    <dbReference type="NCBI Taxonomy" id="2695274"/>
    <lineage>
        <taxon>Bacteria</taxon>
        <taxon>Pseudomonadati</taxon>
        <taxon>Bacteroidota</taxon>
        <taxon>Sphingobacteriia</taxon>
        <taxon>Sphingobacteriales</taxon>
        <taxon>Sphingobacteriaceae</taxon>
        <taxon>Hufsiella</taxon>
    </lineage>
</organism>
<feature type="compositionally biased region" description="Basic and acidic residues" evidence="1">
    <location>
        <begin position="50"/>
        <end position="60"/>
    </location>
</feature>
<accession>A0A7K1Y0Y6</accession>
<keyword evidence="2" id="KW-1133">Transmembrane helix</keyword>
<reference evidence="3 4" key="1">
    <citation type="submission" date="2019-11" db="EMBL/GenBank/DDBJ databases">
        <title>Pedobacter sp. HMF7056 Genome sequencing and assembly.</title>
        <authorList>
            <person name="Kang H."/>
            <person name="Kim H."/>
            <person name="Joh K."/>
        </authorList>
    </citation>
    <scope>NUCLEOTIDE SEQUENCE [LARGE SCALE GENOMIC DNA]</scope>
    <source>
        <strain evidence="3 4">HMF7056</strain>
    </source>
</reference>
<dbReference type="RefSeq" id="WP_160907723.1">
    <property type="nucleotide sequence ID" value="NZ_WVHS01000003.1"/>
</dbReference>
<evidence type="ECO:0000313" key="4">
    <source>
        <dbReference type="Proteomes" id="UP000451233"/>
    </source>
</evidence>
<keyword evidence="2" id="KW-0812">Transmembrane</keyword>
<dbReference type="NCBIfam" id="TIGR00847">
    <property type="entry name" value="ccoS"/>
    <property type="match status" value="1"/>
</dbReference>
<sequence>MTIIYALVGISLLVALLFLGAFFWASKTGQHDDMLTPAIRMLFEDEAPDKEKCDEDHESARPPSISARRCRNSFTPENTD</sequence>
<dbReference type="InterPro" id="IPR004714">
    <property type="entry name" value="Cyt_oxidase_maturation_cbb3"/>
</dbReference>